<feature type="transmembrane region" description="Helical" evidence="1">
    <location>
        <begin position="51"/>
        <end position="70"/>
    </location>
</feature>
<dbReference type="GeneID" id="9676581"/>
<dbReference type="InParanoid" id="C7YJA7"/>
<evidence type="ECO:0000313" key="3">
    <source>
        <dbReference type="Proteomes" id="UP000005206"/>
    </source>
</evidence>
<dbReference type="PANTHER" id="PTHR37576:SF2">
    <property type="entry name" value="DEFECT AT LOW TEMPERATURE PROTEIN 1"/>
    <property type="match status" value="1"/>
</dbReference>
<proteinExistence type="predicted"/>
<dbReference type="VEuPathDB" id="FungiDB:NECHADRAFT_75613"/>
<evidence type="ECO:0000313" key="2">
    <source>
        <dbReference type="EMBL" id="EEU48238.1"/>
    </source>
</evidence>
<dbReference type="InterPro" id="IPR021514">
    <property type="entry name" value="DUF3176"/>
</dbReference>
<dbReference type="KEGG" id="nhe:NECHADRAFT_75613"/>
<protein>
    <submittedName>
        <fullName evidence="2">Uncharacterized protein</fullName>
    </submittedName>
</protein>
<gene>
    <name evidence="2" type="ORF">NECHADRAFT_75613</name>
</gene>
<dbReference type="OMA" id="EMTHEFT"/>
<feature type="transmembrane region" description="Helical" evidence="1">
    <location>
        <begin position="139"/>
        <end position="161"/>
    </location>
</feature>
<accession>C7YJA7</accession>
<dbReference type="OrthoDB" id="5357734at2759"/>
<evidence type="ECO:0000256" key="1">
    <source>
        <dbReference type="SAM" id="Phobius"/>
    </source>
</evidence>
<sequence>MKTMKSKRFGLSCKPCARGRLALHIVSFLFPEDNCSTPHALDVPFTEDHNAALLWFFFLVILSCLNPAVIKAHGGTLRINTMSNQNLLNWPHHEYPSNSYEMQQTLGNKYGFESTYQLIPPQPSQLLNQHRKPSFFKSIPWSGLAGIVVAIISAAGIIAALSSASGKEVDSWPTQDRPIQLAVALAVLIAIANIGLGIAYHEGTALTWWIKMSQGATLAESHRYWEHGSSAFQSLLGLLRLNASKITLVSIVMAVTVANGPLVQRAALIVPDTRTQPATFHAALSTGQFSRPTGLYMTRAKTLNTLTTNFSRVLRSYTNRDPIKLDLEGCEGACSGVLVGAGFDIDCTRSSESYYIDKTPGDTWVVGGIQISDNGLYEPTMLHLNTTYKGAIGDKGDLTVTTCSLHSAIVRYPFSYANGTVTLRGSSRTVDGIVNRTEKLMYPYMETSGLGTWPSLLGGFAFALSSMFRSNVTLYFTGILALQGDGPMGYTYMNSTDAEMGTTNMTWSDPTPPILETVRELAFRTAISFSNSTFKQTVQGSQMRTTTKYAINKEFLAASLATTFAGALAVMFLYHGFWRLGRPVTMSPLETANAFHAPATHSADGLKTADDLAKHFEHTVVKYEIGQGKITARGQ</sequence>
<reference evidence="2 3" key="1">
    <citation type="journal article" date="2009" name="PLoS Genet.">
        <title>The genome of Nectria haematococca: contribution of supernumerary chromosomes to gene expansion.</title>
        <authorList>
            <person name="Coleman J.J."/>
            <person name="Rounsley S.D."/>
            <person name="Rodriguez-Carres M."/>
            <person name="Kuo A."/>
            <person name="Wasmann C.C."/>
            <person name="Grimwood J."/>
            <person name="Schmutz J."/>
            <person name="Taga M."/>
            <person name="White G.J."/>
            <person name="Zhou S."/>
            <person name="Schwartz D.C."/>
            <person name="Freitag M."/>
            <person name="Ma L.J."/>
            <person name="Danchin E.G."/>
            <person name="Henrissat B."/>
            <person name="Coutinho P.M."/>
            <person name="Nelson D.R."/>
            <person name="Straney D."/>
            <person name="Napoli C.A."/>
            <person name="Barker B.M."/>
            <person name="Gribskov M."/>
            <person name="Rep M."/>
            <person name="Kroken S."/>
            <person name="Molnar I."/>
            <person name="Rensing C."/>
            <person name="Kennell J.C."/>
            <person name="Zamora J."/>
            <person name="Farman M.L."/>
            <person name="Selker E.U."/>
            <person name="Salamov A."/>
            <person name="Shapiro H."/>
            <person name="Pangilinan J."/>
            <person name="Lindquist E."/>
            <person name="Lamers C."/>
            <person name="Grigoriev I.V."/>
            <person name="Geiser D.M."/>
            <person name="Covert S.F."/>
            <person name="Temporini E."/>
            <person name="Vanetten H.D."/>
        </authorList>
    </citation>
    <scope>NUCLEOTIDE SEQUENCE [LARGE SCALE GENOMIC DNA]</scope>
    <source>
        <strain evidence="3">ATCC MYA-4622 / CBS 123669 / FGSC 9596 / NRRL 45880 / 77-13-4</strain>
    </source>
</reference>
<name>C7YJA7_FUSV7</name>
<dbReference type="HOGENOM" id="CLU_020821_0_0_1"/>
<dbReference type="eggNOG" id="ENOG502SN08">
    <property type="taxonomic scope" value="Eukaryota"/>
</dbReference>
<dbReference type="EMBL" id="GG698896">
    <property type="protein sequence ID" value="EEU48238.1"/>
    <property type="molecule type" value="Genomic_DNA"/>
</dbReference>
<keyword evidence="1" id="KW-0472">Membrane</keyword>
<dbReference type="AlphaFoldDB" id="C7YJA7"/>
<dbReference type="RefSeq" id="XP_003053951.1">
    <property type="nucleotide sequence ID" value="XM_003053905.1"/>
</dbReference>
<organism evidence="2 3">
    <name type="scientific">Fusarium vanettenii (strain ATCC MYA-4622 / CBS 123669 / FGSC 9596 / NRRL 45880 / 77-13-4)</name>
    <name type="common">Fusarium solani subsp. pisi</name>
    <dbReference type="NCBI Taxonomy" id="660122"/>
    <lineage>
        <taxon>Eukaryota</taxon>
        <taxon>Fungi</taxon>
        <taxon>Dikarya</taxon>
        <taxon>Ascomycota</taxon>
        <taxon>Pezizomycotina</taxon>
        <taxon>Sordariomycetes</taxon>
        <taxon>Hypocreomycetidae</taxon>
        <taxon>Hypocreales</taxon>
        <taxon>Nectriaceae</taxon>
        <taxon>Fusarium</taxon>
        <taxon>Fusarium solani species complex</taxon>
        <taxon>Fusarium vanettenii</taxon>
    </lineage>
</organism>
<dbReference type="Pfam" id="PF11374">
    <property type="entry name" value="DUF3176"/>
    <property type="match status" value="1"/>
</dbReference>
<keyword evidence="1" id="KW-0812">Transmembrane</keyword>
<dbReference type="PANTHER" id="PTHR37576">
    <property type="entry name" value="DEFECT AT LOW TEMPERATURE PROTEIN 1"/>
    <property type="match status" value="1"/>
</dbReference>
<feature type="transmembrane region" description="Helical" evidence="1">
    <location>
        <begin position="555"/>
        <end position="577"/>
    </location>
</feature>
<feature type="transmembrane region" description="Helical" evidence="1">
    <location>
        <begin position="181"/>
        <end position="201"/>
    </location>
</feature>
<dbReference type="STRING" id="660122.C7YJA7"/>
<keyword evidence="1" id="KW-1133">Transmembrane helix</keyword>
<dbReference type="Proteomes" id="UP000005206">
    <property type="component" value="Chromosome 1"/>
</dbReference>
<keyword evidence="3" id="KW-1185">Reference proteome</keyword>